<sequence length="199" mass="23766">MIQINVILLSIQLIIQFLFLQNLFIYFYFAIFIKSANILKEKCLFVYYMLINQLNQNEQAFSQNKFFDIHQLINQITSLFFNKLLLFLLNQLAFIDFAEKQINKQINKQIICRKDNSLKNQQKIIYCIFFLSQNFIYFLIFLLNSLLLKNILWDYLKTFPLLKILVSDILNAQSDYFLLIICVCLFFLSIALTILIIGY</sequence>
<keyword evidence="3" id="KW-1185">Reference proteome</keyword>
<dbReference type="EMBL" id="GG662502">
    <property type="protein sequence ID" value="EWS72312.1"/>
    <property type="molecule type" value="Genomic_DNA"/>
</dbReference>
<protein>
    <submittedName>
        <fullName evidence="2">Transmembrane protein, putative</fullName>
    </submittedName>
</protein>
<dbReference type="RefSeq" id="XP_012655146.1">
    <property type="nucleotide sequence ID" value="XM_012799692.1"/>
</dbReference>
<reference evidence="3" key="1">
    <citation type="journal article" date="2006" name="PLoS Biol.">
        <title>Macronuclear genome sequence of the ciliate Tetrahymena thermophila, a model eukaryote.</title>
        <authorList>
            <person name="Eisen J.A."/>
            <person name="Coyne R.S."/>
            <person name="Wu M."/>
            <person name="Wu D."/>
            <person name="Thiagarajan M."/>
            <person name="Wortman J.R."/>
            <person name="Badger J.H."/>
            <person name="Ren Q."/>
            <person name="Amedeo P."/>
            <person name="Jones K.M."/>
            <person name="Tallon L.J."/>
            <person name="Delcher A.L."/>
            <person name="Salzberg S.L."/>
            <person name="Silva J.C."/>
            <person name="Haas B.J."/>
            <person name="Majoros W.H."/>
            <person name="Farzad M."/>
            <person name="Carlton J.M."/>
            <person name="Smith R.K. Jr."/>
            <person name="Garg J."/>
            <person name="Pearlman R.E."/>
            <person name="Karrer K.M."/>
            <person name="Sun L."/>
            <person name="Manning G."/>
            <person name="Elde N.C."/>
            <person name="Turkewitz A.P."/>
            <person name="Asai D.J."/>
            <person name="Wilkes D.E."/>
            <person name="Wang Y."/>
            <person name="Cai H."/>
            <person name="Collins K."/>
            <person name="Stewart B.A."/>
            <person name="Lee S.R."/>
            <person name="Wilamowska K."/>
            <person name="Weinberg Z."/>
            <person name="Ruzzo W.L."/>
            <person name="Wloga D."/>
            <person name="Gaertig J."/>
            <person name="Frankel J."/>
            <person name="Tsao C.-C."/>
            <person name="Gorovsky M.A."/>
            <person name="Keeling P.J."/>
            <person name="Waller R.F."/>
            <person name="Patron N.J."/>
            <person name="Cherry J.M."/>
            <person name="Stover N.A."/>
            <person name="Krieger C.J."/>
            <person name="del Toro C."/>
            <person name="Ryder H.F."/>
            <person name="Williamson S.C."/>
            <person name="Barbeau R.A."/>
            <person name="Hamilton E.P."/>
            <person name="Orias E."/>
        </authorList>
    </citation>
    <scope>NUCLEOTIDE SEQUENCE [LARGE SCALE GENOMIC DNA]</scope>
    <source>
        <strain evidence="3">SB210</strain>
    </source>
</reference>
<dbReference type="Proteomes" id="UP000009168">
    <property type="component" value="Unassembled WGS sequence"/>
</dbReference>
<proteinExistence type="predicted"/>
<dbReference type="GeneID" id="24440057"/>
<feature type="transmembrane region" description="Helical" evidence="1">
    <location>
        <begin position="124"/>
        <end position="147"/>
    </location>
</feature>
<evidence type="ECO:0000256" key="1">
    <source>
        <dbReference type="SAM" id="Phobius"/>
    </source>
</evidence>
<dbReference type="InParanoid" id="W7X4I0"/>
<name>W7X4I0_TETTS</name>
<evidence type="ECO:0000313" key="2">
    <source>
        <dbReference type="EMBL" id="EWS72312.1"/>
    </source>
</evidence>
<keyword evidence="1 2" id="KW-0812">Transmembrane</keyword>
<gene>
    <name evidence="2" type="ORF">TTHERM_000655661</name>
</gene>
<dbReference type="KEGG" id="tet:TTHERM_000655661"/>
<organism evidence="2 3">
    <name type="scientific">Tetrahymena thermophila (strain SB210)</name>
    <dbReference type="NCBI Taxonomy" id="312017"/>
    <lineage>
        <taxon>Eukaryota</taxon>
        <taxon>Sar</taxon>
        <taxon>Alveolata</taxon>
        <taxon>Ciliophora</taxon>
        <taxon>Intramacronucleata</taxon>
        <taxon>Oligohymenophorea</taxon>
        <taxon>Hymenostomatida</taxon>
        <taxon>Tetrahymenina</taxon>
        <taxon>Tetrahymenidae</taxon>
        <taxon>Tetrahymena</taxon>
    </lineage>
</organism>
<evidence type="ECO:0000313" key="3">
    <source>
        <dbReference type="Proteomes" id="UP000009168"/>
    </source>
</evidence>
<feature type="transmembrane region" description="Helical" evidence="1">
    <location>
        <begin position="6"/>
        <end position="32"/>
    </location>
</feature>
<keyword evidence="1" id="KW-1133">Transmembrane helix</keyword>
<feature type="transmembrane region" description="Helical" evidence="1">
    <location>
        <begin position="176"/>
        <end position="197"/>
    </location>
</feature>
<keyword evidence="1" id="KW-0472">Membrane</keyword>
<accession>W7X4I0</accession>
<dbReference type="AlphaFoldDB" id="W7X4I0"/>